<keyword evidence="2" id="KW-0547">Nucleotide-binding</keyword>
<dbReference type="SUPFAM" id="SSF52540">
    <property type="entry name" value="P-loop containing nucleoside triphosphate hydrolases"/>
    <property type="match status" value="1"/>
</dbReference>
<dbReference type="InterPro" id="IPR027417">
    <property type="entry name" value="P-loop_NTPase"/>
</dbReference>
<evidence type="ECO:0000259" key="1">
    <source>
        <dbReference type="SMART" id="SM00382"/>
    </source>
</evidence>
<dbReference type="InterPro" id="IPR041682">
    <property type="entry name" value="AAA_14"/>
</dbReference>
<name>A0A8J6NUU4_9BACT</name>
<dbReference type="Pfam" id="PF13173">
    <property type="entry name" value="AAA_14"/>
    <property type="match status" value="1"/>
</dbReference>
<dbReference type="PANTHER" id="PTHR43566">
    <property type="entry name" value="CONSERVED PROTEIN"/>
    <property type="match status" value="1"/>
</dbReference>
<dbReference type="Pfam" id="PF13635">
    <property type="entry name" value="DUF4143"/>
    <property type="match status" value="1"/>
</dbReference>
<comment type="caution">
    <text evidence="2">The sequence shown here is derived from an EMBL/GenBank/DDBJ whole genome shotgun (WGS) entry which is preliminary data.</text>
</comment>
<evidence type="ECO:0000313" key="3">
    <source>
        <dbReference type="Proteomes" id="UP000605201"/>
    </source>
</evidence>
<organism evidence="2 3">
    <name type="scientific">Candidatus Desulfatibia vada</name>
    <dbReference type="NCBI Taxonomy" id="2841696"/>
    <lineage>
        <taxon>Bacteria</taxon>
        <taxon>Pseudomonadati</taxon>
        <taxon>Thermodesulfobacteriota</taxon>
        <taxon>Desulfobacteria</taxon>
        <taxon>Desulfobacterales</taxon>
        <taxon>Desulfobacterales incertae sedis</taxon>
        <taxon>Candidatus Desulfatibia</taxon>
    </lineage>
</organism>
<accession>A0A8J6NUU4</accession>
<dbReference type="EMBL" id="JACNIG010000335">
    <property type="protein sequence ID" value="MBC8433784.1"/>
    <property type="molecule type" value="Genomic_DNA"/>
</dbReference>
<proteinExistence type="predicted"/>
<feature type="domain" description="AAA+ ATPase" evidence="1">
    <location>
        <begin position="5"/>
        <end position="131"/>
    </location>
</feature>
<keyword evidence="2" id="KW-0067">ATP-binding</keyword>
<dbReference type="Gene3D" id="3.40.50.300">
    <property type="entry name" value="P-loop containing nucleotide triphosphate hydrolases"/>
    <property type="match status" value="1"/>
</dbReference>
<dbReference type="GO" id="GO:0005524">
    <property type="term" value="F:ATP binding"/>
    <property type="evidence" value="ECO:0007669"/>
    <property type="project" value="UniProtKB-KW"/>
</dbReference>
<dbReference type="InterPro" id="IPR003593">
    <property type="entry name" value="AAA+_ATPase"/>
</dbReference>
<dbReference type="AlphaFoldDB" id="A0A8J6NUU4"/>
<gene>
    <name evidence="2" type="ORF">H8D96_17885</name>
</gene>
<dbReference type="SMART" id="SM00382">
    <property type="entry name" value="AAA"/>
    <property type="match status" value="1"/>
</dbReference>
<dbReference type="InterPro" id="IPR025420">
    <property type="entry name" value="DUF4143"/>
</dbReference>
<dbReference type="PANTHER" id="PTHR43566:SF1">
    <property type="entry name" value="AAA+ ATPASE DOMAIN-CONTAINING PROTEIN"/>
    <property type="match status" value="1"/>
</dbReference>
<dbReference type="Proteomes" id="UP000605201">
    <property type="component" value="Unassembled WGS sequence"/>
</dbReference>
<evidence type="ECO:0000313" key="2">
    <source>
        <dbReference type="EMBL" id="MBC8433784.1"/>
    </source>
</evidence>
<protein>
    <submittedName>
        <fullName evidence="2">ATP-binding protein</fullName>
    </submittedName>
</protein>
<sequence>MSEPRRFIQVLSGPRQTGKTTLARQVLKSLDWPGHYATADEPALKGPDWIEQQWEVVRTRLKSDAKIQQGLLVLDEIQKLPGWSETVKRLWDEDTFSKLPLHVFILGSSPLLVQKGLTESLAGRFEMNRITHWSYAEMQAAFGFGVNEYIYYGGYPGSAALIDDRTRWAGYIIDSLIETTISRDILLMTRVDKPALLRRLFELGCSYSGQILSYQKMIGQLQDVGNTTTLAHYLNLLQGAGLLAGLPKYAGQKVRQRASSPKFLVLNTSLMTATTYGSFEDTRNNTKLWGRLVETAVGASLFNSVIAKNIDLFYWAGRNRELDFVLARGNELIAIEVKTTAHKSRLPGIAAFSKQFPAAKKLLVGNQGIPVEEFLLTPVEALF</sequence>
<reference evidence="2 3" key="1">
    <citation type="submission" date="2020-08" db="EMBL/GenBank/DDBJ databases">
        <title>Bridging the membrane lipid divide: bacteria of the FCB group superphylum have the potential to synthesize archaeal ether lipids.</title>
        <authorList>
            <person name="Villanueva L."/>
            <person name="Von Meijenfeldt F.A.B."/>
            <person name="Westbye A.B."/>
            <person name="Yadav S."/>
            <person name="Hopmans E.C."/>
            <person name="Dutilh B.E."/>
            <person name="Sinninghe Damste J.S."/>
        </authorList>
    </citation>
    <scope>NUCLEOTIDE SEQUENCE [LARGE SCALE GENOMIC DNA]</scope>
    <source>
        <strain evidence="2">NIOZ-UU17</strain>
    </source>
</reference>